<dbReference type="EMBL" id="MH576964">
    <property type="protein sequence ID" value="AXH66689.1"/>
    <property type="molecule type" value="Genomic_DNA"/>
</dbReference>
<evidence type="ECO:0000256" key="1">
    <source>
        <dbReference type="SAM" id="Phobius"/>
    </source>
</evidence>
<sequence>MVTIRISARSAMQKESFMKSRVGLLLTILIAIGVLGNLALMIALNEAEHEFVKEVNEIQ</sequence>
<organism evidence="2 3">
    <name type="scientific">Streptomyces phage Starbow</name>
    <dbReference type="NCBI Taxonomy" id="2283266"/>
    <lineage>
        <taxon>Viruses</taxon>
        <taxon>Duplodnaviria</taxon>
        <taxon>Heunggongvirae</taxon>
        <taxon>Uroviricota</taxon>
        <taxon>Caudoviricetes</taxon>
        <taxon>Stanwilliamsviridae</taxon>
        <taxon>Boydwoodruffvirinae</taxon>
        <taxon>Karimacvirus</taxon>
        <taxon>Karimacvirus karimac</taxon>
        <taxon>Streptomyces virus Karimac</taxon>
    </lineage>
</organism>
<name>A0A345M868_9CAUD</name>
<feature type="transmembrane region" description="Helical" evidence="1">
    <location>
        <begin position="21"/>
        <end position="44"/>
    </location>
</feature>
<proteinExistence type="predicted"/>
<evidence type="ECO:0000313" key="2">
    <source>
        <dbReference type="EMBL" id="AXH66689.1"/>
    </source>
</evidence>
<protein>
    <submittedName>
        <fullName evidence="2">Uncharacterized protein</fullName>
    </submittedName>
</protein>
<dbReference type="Proteomes" id="UP000259040">
    <property type="component" value="Segment"/>
</dbReference>
<gene>
    <name evidence="2" type="primary">225</name>
    <name evidence="2" type="ORF">SEA_STARBOW_225</name>
</gene>
<reference evidence="2 3" key="1">
    <citation type="submission" date="2018-07" db="EMBL/GenBank/DDBJ databases">
        <authorList>
            <person name="Boyd E.M."/>
            <person name="Barkley D.B."/>
            <person name="Naeem H."/>
            <person name="Vanhorne R."/>
            <person name="Nayek S."/>
            <person name="Layton S.R."/>
            <person name="Hughes L.E."/>
            <person name="Garlena R.A."/>
            <person name="Russell D.A."/>
            <person name="Pope W.H."/>
            <person name="Jacobs-Sera D."/>
            <person name="Hatfull G.F."/>
        </authorList>
    </citation>
    <scope>NUCLEOTIDE SEQUENCE [LARGE SCALE GENOMIC DNA]</scope>
</reference>
<accession>A0A345M868</accession>
<keyword evidence="1" id="KW-0472">Membrane</keyword>
<evidence type="ECO:0000313" key="3">
    <source>
        <dbReference type="Proteomes" id="UP000259040"/>
    </source>
</evidence>
<keyword evidence="1" id="KW-0812">Transmembrane</keyword>
<keyword evidence="1" id="KW-1133">Transmembrane helix</keyword>